<dbReference type="AlphaFoldDB" id="A0A1B7LEV9"/>
<dbReference type="GO" id="GO:0030973">
    <property type="term" value="F:molybdate ion binding"/>
    <property type="evidence" value="ECO:0007669"/>
    <property type="project" value="TreeGrafter"/>
</dbReference>
<feature type="binding site" evidence="5">
    <location>
        <position position="154"/>
    </location>
    <ligand>
        <name>molybdate</name>
        <dbReference type="ChEBI" id="CHEBI:36264"/>
    </ligand>
</feature>
<dbReference type="CDD" id="cd13537">
    <property type="entry name" value="PBP2_YvgL_like"/>
    <property type="match status" value="1"/>
</dbReference>
<feature type="signal peptide" evidence="6">
    <location>
        <begin position="1"/>
        <end position="18"/>
    </location>
</feature>
<dbReference type="Proteomes" id="UP000078532">
    <property type="component" value="Unassembled WGS sequence"/>
</dbReference>
<feature type="chain" id="PRO_5008596924" evidence="6">
    <location>
        <begin position="19"/>
        <end position="265"/>
    </location>
</feature>
<dbReference type="PANTHER" id="PTHR30632">
    <property type="entry name" value="MOLYBDATE-BINDING PERIPLASMIC PROTEIN"/>
    <property type="match status" value="1"/>
</dbReference>
<comment type="similarity">
    <text evidence="1">Belongs to the bacterial solute-binding protein ModA family.</text>
</comment>
<dbReference type="InterPro" id="IPR041879">
    <property type="entry name" value="YvgL-like_PBP2"/>
</dbReference>
<evidence type="ECO:0000256" key="2">
    <source>
        <dbReference type="ARBA" id="ARBA00022505"/>
    </source>
</evidence>
<dbReference type="GO" id="GO:0046872">
    <property type="term" value="F:metal ion binding"/>
    <property type="evidence" value="ECO:0007669"/>
    <property type="project" value="UniProtKB-KW"/>
</dbReference>
<evidence type="ECO:0000256" key="1">
    <source>
        <dbReference type="ARBA" id="ARBA00009175"/>
    </source>
</evidence>
<keyword evidence="3 5" id="KW-0479">Metal-binding</keyword>
<accession>A0A1B7LEV9</accession>
<dbReference type="Pfam" id="PF13531">
    <property type="entry name" value="SBP_bac_11"/>
    <property type="match status" value="1"/>
</dbReference>
<keyword evidence="4 6" id="KW-0732">Signal</keyword>
<protein>
    <submittedName>
        <fullName evidence="7">Molybdate ABC transporter substrate-binding protein</fullName>
    </submittedName>
</protein>
<keyword evidence="8" id="KW-1185">Reference proteome</keyword>
<dbReference type="GO" id="GO:0015689">
    <property type="term" value="P:molybdate ion transport"/>
    <property type="evidence" value="ECO:0007669"/>
    <property type="project" value="InterPro"/>
</dbReference>
<dbReference type="STRING" id="1838280.A6M21_09620"/>
<feature type="binding site" evidence="5">
    <location>
        <position position="45"/>
    </location>
    <ligand>
        <name>molybdate</name>
        <dbReference type="ChEBI" id="CHEBI:36264"/>
    </ligand>
</feature>
<evidence type="ECO:0000256" key="5">
    <source>
        <dbReference type="PIRSR" id="PIRSR004846-1"/>
    </source>
</evidence>
<sequence length="265" mass="28075">MKKLAAGVLLLFLVAALAAGCGQTPGKSGRGAGAQKEVTVSAAISLKDALGKIKADYEKAHPDVKITYNLGASGALQQQIEQGAPVDLFISAGASQMDQLAKEGLIDPATRVNLLSNDLVLVTPQNGPQIKDFSALAGPAVKKIGLGLPKTVPAGKYAQETLDSLKLWDKLQPKLVTANDVRQVLTYVETGNVDAGFVYRSDAMMGKNIKVALTVPDNLHKPIVYPAAVVKNARQKDVAREFLNYLASPPGMQVFEQYGLKPGKK</sequence>
<keyword evidence="2 5" id="KW-0500">Molybdenum</keyword>
<feature type="binding site" evidence="5">
    <location>
        <position position="73"/>
    </location>
    <ligand>
        <name>molybdate</name>
        <dbReference type="ChEBI" id="CHEBI:36264"/>
    </ligand>
</feature>
<evidence type="ECO:0000256" key="3">
    <source>
        <dbReference type="ARBA" id="ARBA00022723"/>
    </source>
</evidence>
<proteinExistence type="inferred from homology"/>
<gene>
    <name evidence="7" type="ORF">A6M21_09620</name>
</gene>
<evidence type="ECO:0000256" key="6">
    <source>
        <dbReference type="SAM" id="SignalP"/>
    </source>
</evidence>
<evidence type="ECO:0000313" key="8">
    <source>
        <dbReference type="Proteomes" id="UP000078532"/>
    </source>
</evidence>
<comment type="caution">
    <text evidence="7">The sequence shown here is derived from an EMBL/GenBank/DDBJ whole genome shotgun (WGS) entry which is preliminary data.</text>
</comment>
<feature type="binding site" evidence="5">
    <location>
        <position position="199"/>
    </location>
    <ligand>
        <name>molybdate</name>
        <dbReference type="ChEBI" id="CHEBI:36264"/>
    </ligand>
</feature>
<evidence type="ECO:0000313" key="7">
    <source>
        <dbReference type="EMBL" id="OAT81829.1"/>
    </source>
</evidence>
<dbReference type="Gene3D" id="3.40.190.10">
    <property type="entry name" value="Periplasmic binding protein-like II"/>
    <property type="match status" value="2"/>
</dbReference>
<dbReference type="EMBL" id="LYVF01000158">
    <property type="protein sequence ID" value="OAT81829.1"/>
    <property type="molecule type" value="Genomic_DNA"/>
</dbReference>
<dbReference type="PROSITE" id="PS51257">
    <property type="entry name" value="PROKAR_LIPOPROTEIN"/>
    <property type="match status" value="1"/>
</dbReference>
<dbReference type="PIRSF" id="PIRSF004846">
    <property type="entry name" value="ModA"/>
    <property type="match status" value="1"/>
</dbReference>
<dbReference type="InterPro" id="IPR005950">
    <property type="entry name" value="ModA"/>
</dbReference>
<dbReference type="GO" id="GO:1901359">
    <property type="term" value="F:tungstate binding"/>
    <property type="evidence" value="ECO:0007669"/>
    <property type="project" value="UniProtKB-ARBA"/>
</dbReference>
<dbReference type="FunFam" id="3.40.190.10:FF:000035">
    <property type="entry name" value="Molybdate ABC transporter substrate-binding protein"/>
    <property type="match status" value="1"/>
</dbReference>
<dbReference type="NCBIfam" id="TIGR01256">
    <property type="entry name" value="modA"/>
    <property type="match status" value="1"/>
</dbReference>
<feature type="binding site" evidence="5">
    <location>
        <position position="181"/>
    </location>
    <ligand>
        <name>molybdate</name>
        <dbReference type="ChEBI" id="CHEBI:36264"/>
    </ligand>
</feature>
<name>A0A1B7LEV9_9FIRM</name>
<dbReference type="PANTHER" id="PTHR30632:SF0">
    <property type="entry name" value="SULFATE-BINDING PROTEIN"/>
    <property type="match status" value="1"/>
</dbReference>
<organism evidence="7 8">
    <name type="scientific">Desulfotomaculum copahuensis</name>
    <dbReference type="NCBI Taxonomy" id="1838280"/>
    <lineage>
        <taxon>Bacteria</taxon>
        <taxon>Bacillati</taxon>
        <taxon>Bacillota</taxon>
        <taxon>Clostridia</taxon>
        <taxon>Eubacteriales</taxon>
        <taxon>Desulfotomaculaceae</taxon>
        <taxon>Desulfotomaculum</taxon>
    </lineage>
</organism>
<dbReference type="SUPFAM" id="SSF53850">
    <property type="entry name" value="Periplasmic binding protein-like II"/>
    <property type="match status" value="1"/>
</dbReference>
<dbReference type="InterPro" id="IPR050682">
    <property type="entry name" value="ModA/WtpA"/>
</dbReference>
<reference evidence="7 8" key="1">
    <citation type="submission" date="2016-04" db="EMBL/GenBank/DDBJ databases">
        <authorList>
            <person name="Evans L.H."/>
            <person name="Alamgir A."/>
            <person name="Owens N."/>
            <person name="Weber N.D."/>
            <person name="Virtaneva K."/>
            <person name="Barbian K."/>
            <person name="Babar A."/>
            <person name="Rosenke K."/>
        </authorList>
    </citation>
    <scope>NUCLEOTIDE SEQUENCE [LARGE SCALE GENOMIC DNA]</scope>
    <source>
        <strain evidence="7 8">LMa1</strain>
    </source>
</reference>
<evidence type="ECO:0000256" key="4">
    <source>
        <dbReference type="ARBA" id="ARBA00022729"/>
    </source>
</evidence>
<dbReference type="RefSeq" id="WP_066668360.1">
    <property type="nucleotide sequence ID" value="NZ_LYVF01000158.1"/>
</dbReference>